<feature type="transmembrane region" description="Helical" evidence="1">
    <location>
        <begin position="87"/>
        <end position="106"/>
    </location>
</feature>
<dbReference type="Proteomes" id="UP000322876">
    <property type="component" value="Unassembled WGS sequence"/>
</dbReference>
<keyword evidence="1" id="KW-0472">Membrane</keyword>
<feature type="transmembrane region" description="Helical" evidence="1">
    <location>
        <begin position="195"/>
        <end position="217"/>
    </location>
</feature>
<dbReference type="Pfam" id="PF13386">
    <property type="entry name" value="DsbD_2"/>
    <property type="match status" value="1"/>
</dbReference>
<keyword evidence="1" id="KW-0812">Transmembrane</keyword>
<evidence type="ECO:0000313" key="3">
    <source>
        <dbReference type="EMBL" id="KAA0257145.1"/>
    </source>
</evidence>
<dbReference type="InterPro" id="IPR039447">
    <property type="entry name" value="UreH-like_TM_dom"/>
</dbReference>
<organism evidence="3 4">
    <name type="scientific">Deferribacter autotrophicus</name>
    <dbReference type="NCBI Taxonomy" id="500465"/>
    <lineage>
        <taxon>Bacteria</taxon>
        <taxon>Pseudomonadati</taxon>
        <taxon>Deferribacterota</taxon>
        <taxon>Deferribacteres</taxon>
        <taxon>Deferribacterales</taxon>
        <taxon>Deferribacteraceae</taxon>
        <taxon>Deferribacter</taxon>
    </lineage>
</organism>
<dbReference type="PANTHER" id="PTHR42208:SF1">
    <property type="entry name" value="HEAVY METAL TRANSPORTER"/>
    <property type="match status" value="1"/>
</dbReference>
<proteinExistence type="predicted"/>
<dbReference type="EMBL" id="VFJB01000009">
    <property type="protein sequence ID" value="KAA0257145.1"/>
    <property type="molecule type" value="Genomic_DNA"/>
</dbReference>
<keyword evidence="1" id="KW-1133">Transmembrane helix</keyword>
<protein>
    <submittedName>
        <fullName evidence="3">Sulfite exporter TauE/SafE family protein</fullName>
    </submittedName>
</protein>
<dbReference type="PANTHER" id="PTHR42208">
    <property type="entry name" value="HEAVY METAL TRANSPORTER-RELATED"/>
    <property type="match status" value="1"/>
</dbReference>
<keyword evidence="4" id="KW-1185">Reference proteome</keyword>
<feature type="domain" description="Urease accessory protein UreH-like transmembrane" evidence="2">
    <location>
        <begin position="9"/>
        <end position="206"/>
    </location>
</feature>
<dbReference type="RefSeq" id="WP_149267287.1">
    <property type="nucleotide sequence ID" value="NZ_VFJB01000009.1"/>
</dbReference>
<dbReference type="OrthoDB" id="9800141at2"/>
<feature type="transmembrane region" description="Helical" evidence="1">
    <location>
        <begin position="135"/>
        <end position="156"/>
    </location>
</feature>
<evidence type="ECO:0000313" key="4">
    <source>
        <dbReference type="Proteomes" id="UP000322876"/>
    </source>
</evidence>
<evidence type="ECO:0000259" key="2">
    <source>
        <dbReference type="Pfam" id="PF13386"/>
    </source>
</evidence>
<evidence type="ECO:0000256" key="1">
    <source>
        <dbReference type="SAM" id="Phobius"/>
    </source>
</evidence>
<feature type="transmembrane region" description="Helical" evidence="1">
    <location>
        <begin position="6"/>
        <end position="30"/>
    </location>
</feature>
<sequence>MNLIELFSFFSLGFFGGFGHCIAMCHPFVLYTSSRFANGQIGYWNLLKPHFFYNFGRVITYSILGFVAGIFGGIVNIAGGLIGVQKISAVVAGSFLIVYAFLTLVGKNFIGKFEDKIVGNNVMSLLKKIQPSSPFALGLVLGLLPCGLLYSALIGSASKGSIFFSIMAMILFGFGTTFAMMVAAVFGNFIMRNKIIFNFVSVIVMLAMGGFFIYSGISF</sequence>
<dbReference type="AlphaFoldDB" id="A0A5A8F2N6"/>
<accession>A0A5A8F2N6</accession>
<name>A0A5A8F2N6_9BACT</name>
<gene>
    <name evidence="3" type="ORF">FHQ18_11285</name>
</gene>
<reference evidence="3 4" key="1">
    <citation type="submission" date="2019-06" db="EMBL/GenBank/DDBJ databases">
        <title>Genomic insights into carbon and energy metabolism of Deferribacter autotrophicus revealed new metabolic traits in the phylum Deferribacteres.</title>
        <authorList>
            <person name="Slobodkin A.I."/>
            <person name="Slobodkina G.B."/>
            <person name="Allioux M."/>
            <person name="Alain K."/>
            <person name="Jebbar M."/>
            <person name="Shadrin V."/>
            <person name="Kublanov I.V."/>
            <person name="Toshchakov S.V."/>
            <person name="Bonch-Osmolovskaya E.A."/>
        </authorList>
    </citation>
    <scope>NUCLEOTIDE SEQUENCE [LARGE SCALE GENOMIC DNA]</scope>
    <source>
        <strain evidence="3 4">SL50</strain>
    </source>
</reference>
<feature type="transmembrane region" description="Helical" evidence="1">
    <location>
        <begin position="51"/>
        <end position="75"/>
    </location>
</feature>
<feature type="transmembrane region" description="Helical" evidence="1">
    <location>
        <begin position="162"/>
        <end position="186"/>
    </location>
</feature>
<comment type="caution">
    <text evidence="3">The sequence shown here is derived from an EMBL/GenBank/DDBJ whole genome shotgun (WGS) entry which is preliminary data.</text>
</comment>